<organism evidence="12 13">
    <name type="scientific">Natrinema altunense</name>
    <dbReference type="NCBI Taxonomy" id="222984"/>
    <lineage>
        <taxon>Archaea</taxon>
        <taxon>Methanobacteriati</taxon>
        <taxon>Methanobacteriota</taxon>
        <taxon>Stenosarchaea group</taxon>
        <taxon>Halobacteria</taxon>
        <taxon>Halobacteriales</taxon>
        <taxon>Natrialbaceae</taxon>
        <taxon>Natrinema</taxon>
    </lineage>
</organism>
<dbReference type="SMART" id="SM00387">
    <property type="entry name" value="HATPase_c"/>
    <property type="match status" value="1"/>
</dbReference>
<comment type="caution">
    <text evidence="12">The sequence shown here is derived from an EMBL/GenBank/DDBJ whole genome shotgun (WGS) entry which is preliminary data.</text>
</comment>
<evidence type="ECO:0000313" key="12">
    <source>
        <dbReference type="EMBL" id="RZH66846.1"/>
    </source>
</evidence>
<dbReference type="InterPro" id="IPR005467">
    <property type="entry name" value="His_kinase_dom"/>
</dbReference>
<dbReference type="OrthoDB" id="230688at2157"/>
<evidence type="ECO:0000256" key="6">
    <source>
        <dbReference type="PROSITE-ProRule" id="PRU00169"/>
    </source>
</evidence>
<dbReference type="SUPFAM" id="SSF55874">
    <property type="entry name" value="ATPase domain of HSP90 chaperone/DNA topoisomerase II/histidine kinase"/>
    <property type="match status" value="1"/>
</dbReference>
<proteinExistence type="predicted"/>
<dbReference type="Proteomes" id="UP000292704">
    <property type="component" value="Unassembled WGS sequence"/>
</dbReference>
<accession>A0A482XZA9</accession>
<reference evidence="12 13" key="1">
    <citation type="submission" date="2019-02" db="EMBL/GenBank/DDBJ databases">
        <title>Genome analysis provides insights into bioremediation potentialities and Haloocin production by Natrinema altunense strain 4.1R isolated from Chott Douz in Tunisian desert.</title>
        <authorList>
            <person name="Najjari A."/>
            <person name="Youssef N."/>
            <person name="Ben Dhia O."/>
            <person name="Ferjani R."/>
            <person name="El Hidri D."/>
            <person name="Ouzari H.I."/>
            <person name="Cherif A."/>
        </authorList>
    </citation>
    <scope>NUCLEOTIDE SEQUENCE [LARGE SCALE GENOMIC DNA]</scope>
    <source>
        <strain evidence="12 13">4.1R</strain>
    </source>
</reference>
<dbReference type="Pfam" id="PF08448">
    <property type="entry name" value="PAS_4"/>
    <property type="match status" value="2"/>
</dbReference>
<feature type="domain" description="PAS" evidence="10">
    <location>
        <begin position="685"/>
        <end position="762"/>
    </location>
</feature>
<dbReference type="InterPro" id="IPR001610">
    <property type="entry name" value="PAC"/>
</dbReference>
<dbReference type="EMBL" id="SHMR01000007">
    <property type="protein sequence ID" value="RZH66846.1"/>
    <property type="molecule type" value="Genomic_DNA"/>
</dbReference>
<dbReference type="SUPFAM" id="SSF47384">
    <property type="entry name" value="Homodimeric domain of signal transducing histidine kinase"/>
    <property type="match status" value="1"/>
</dbReference>
<dbReference type="Pfam" id="PF13185">
    <property type="entry name" value="GAF_2"/>
    <property type="match status" value="2"/>
</dbReference>
<dbReference type="CDD" id="cd00130">
    <property type="entry name" value="PAS"/>
    <property type="match status" value="3"/>
</dbReference>
<dbReference type="Pfam" id="PF08447">
    <property type="entry name" value="PAS_3"/>
    <property type="match status" value="1"/>
</dbReference>
<dbReference type="NCBIfam" id="TIGR00229">
    <property type="entry name" value="sensory_box"/>
    <property type="match status" value="4"/>
</dbReference>
<dbReference type="PROSITE" id="PS50112">
    <property type="entry name" value="PAS"/>
    <property type="match status" value="5"/>
</dbReference>
<dbReference type="InterPro" id="IPR036890">
    <property type="entry name" value="HATPase_C_sf"/>
</dbReference>
<dbReference type="InterPro" id="IPR003594">
    <property type="entry name" value="HATPase_dom"/>
</dbReference>
<dbReference type="SMART" id="SM00448">
    <property type="entry name" value="REC"/>
    <property type="match status" value="1"/>
</dbReference>
<keyword evidence="4" id="KW-0418">Kinase</keyword>
<feature type="domain" description="PAS" evidence="10">
    <location>
        <begin position="144"/>
        <end position="214"/>
    </location>
</feature>
<dbReference type="InterPro" id="IPR011006">
    <property type="entry name" value="CheY-like_superfamily"/>
</dbReference>
<evidence type="ECO:0000256" key="3">
    <source>
        <dbReference type="ARBA" id="ARBA00022679"/>
    </source>
</evidence>
<feature type="domain" description="PAS" evidence="10">
    <location>
        <begin position="258"/>
        <end position="329"/>
    </location>
</feature>
<evidence type="ECO:0000259" key="11">
    <source>
        <dbReference type="PROSITE" id="PS50113"/>
    </source>
</evidence>
<dbReference type="GO" id="GO:0000155">
    <property type="term" value="F:phosphorelay sensor kinase activity"/>
    <property type="evidence" value="ECO:0007669"/>
    <property type="project" value="InterPro"/>
</dbReference>
<dbReference type="SMART" id="SM00086">
    <property type="entry name" value="PAC"/>
    <property type="match status" value="2"/>
</dbReference>
<dbReference type="Pfam" id="PF00989">
    <property type="entry name" value="PAS"/>
    <property type="match status" value="2"/>
</dbReference>
<sequence>MARLGTPSDDPIRVLYVNSDPDFTELVRTKLHRTGFEIDYLSASSIAAALTKLSAERIDCVVTAYSLAEANGIDLTRAIRQRDTDIPIILFTGQGTETIASDSTRAGVTDYIPIRADRNDFEVLAGRIKTLAEAARERHAAERATEQLQRTLERTTDAVYAVDNEWRIEYMNDTMADRIDRDPDDVVGGVLWDEFPSITGTDLEEAYRTAMETGRTRSFEHHVGEPFDYWVEIRAFPDEDGLTVFSREITDEHERRLALERYETIVEHSHDAVFVVNEDGAVRYANSAAARVVGESRPTRLEGAQLESLFGARLSEADAERLSNAVERTIRDVSDDSDGTALSNTERQIDIRTTTGTRTLDVRVTPVRNSGSREVAIVTWECTDQSEVHRQLQRERDALRELRTVVEADTASVDERLQALVEVGCRVLGLEIGIVSRIEGSDYRVRAVHAPDTAIDVGDTYDLESTYCAAVVDRNGMQSFADASAAGNDTHPASRECGLESYIGVPLVVDGDRYGTLNFSSPTARVAPFGTTERTVVELIAGLVSTALTRSRERADLERQQLLFDELQDTAEIGIWEYAPATGEIRWSDGARRLHGSNEDGESALSEMIECYHPDDRDAIRTVIDRAIEDGESYDLDLRLVRSDGDARDVRVWVNSADSTQHDGPVVRGVIQDVTERMGHEYQALAEEYNALLNTSGDAIFLLDVDATGDEPAFRFTQLSQGYETQTGLTTEEVYGKTPREVFGDERGATLTANYRRCVEQRGPISYREELPIAEDARVWETSLAPVTVNGDIVRLVGIARNVTDQVDRERELEETNQRLESLIEAAPLTIMEIDPDGHVVLWNSGAEEMFGWTRDEVIGEFNPVVPDDRQAEFATHRERALNGDRIRGKEVQRETKDGERLDLLLSVVPLTDQNGEVTSVLAVLEDITAQKQLETHLRSLQETAQQLSRADSIEEIGSIAVDAAAEILGLEITGIWKYDERGDALVPVTETAAATALFGESPRFTAGDSLAWNVFESGELQVYDDVQTRNDLHNPETEIRSEILIPLGNYGLMSTGSRSTRAFSDTDVDLFRILGATVEAALSRANREAMLHRQNERLDQFASVVAHDLRNPLTVAMGFLEIAEETGDPDHFEQVESAHERMKGLIADLLTLAQGETTVEETTQVALERVAREAWGYVDTDEATLTIGDEVPTVAGDEGRLIQLFENLFRNAVEHGGTDVTVTVGRLAESDGFYVADDGQGIPPAMRDDVFEHGVTSQENGTGLGLSIVADIAKAHGWTGSVTGGTEGGARFEFETRD</sequence>
<dbReference type="SUPFAM" id="SSF55781">
    <property type="entry name" value="GAF domain-like"/>
    <property type="match status" value="2"/>
</dbReference>
<feature type="domain" description="PAC" evidence="11">
    <location>
        <begin position="888"/>
        <end position="940"/>
    </location>
</feature>
<evidence type="ECO:0000256" key="1">
    <source>
        <dbReference type="ARBA" id="ARBA00000085"/>
    </source>
</evidence>
<evidence type="ECO:0000256" key="2">
    <source>
        <dbReference type="ARBA" id="ARBA00012438"/>
    </source>
</evidence>
<gene>
    <name evidence="12" type="ORF">ELS17_13790</name>
</gene>
<evidence type="ECO:0000256" key="4">
    <source>
        <dbReference type="ARBA" id="ARBA00022777"/>
    </source>
</evidence>
<comment type="catalytic activity">
    <reaction evidence="1">
        <text>ATP + protein L-histidine = ADP + protein N-phospho-L-histidine.</text>
        <dbReference type="EC" id="2.7.13.3"/>
    </reaction>
</comment>
<dbReference type="InterPro" id="IPR000700">
    <property type="entry name" value="PAS-assoc_C"/>
</dbReference>
<dbReference type="PROSITE" id="PS50110">
    <property type="entry name" value="RESPONSE_REGULATORY"/>
    <property type="match status" value="1"/>
</dbReference>
<dbReference type="CDD" id="cd00082">
    <property type="entry name" value="HisKA"/>
    <property type="match status" value="1"/>
</dbReference>
<dbReference type="Gene3D" id="3.30.450.20">
    <property type="entry name" value="PAS domain"/>
    <property type="match status" value="5"/>
</dbReference>
<dbReference type="GO" id="GO:0006355">
    <property type="term" value="P:regulation of DNA-templated transcription"/>
    <property type="evidence" value="ECO:0007669"/>
    <property type="project" value="InterPro"/>
</dbReference>
<feature type="coiled-coil region" evidence="7">
    <location>
        <begin position="131"/>
        <end position="158"/>
    </location>
</feature>
<evidence type="ECO:0000259" key="8">
    <source>
        <dbReference type="PROSITE" id="PS50109"/>
    </source>
</evidence>
<keyword evidence="5" id="KW-0902">Two-component regulatory system</keyword>
<keyword evidence="3" id="KW-0808">Transferase</keyword>
<dbReference type="Gene3D" id="3.30.565.10">
    <property type="entry name" value="Histidine kinase-like ATPase, C-terminal domain"/>
    <property type="match status" value="1"/>
</dbReference>
<dbReference type="Pfam" id="PF00072">
    <property type="entry name" value="Response_reg"/>
    <property type="match status" value="1"/>
</dbReference>
<dbReference type="SMART" id="SM00091">
    <property type="entry name" value="PAS"/>
    <property type="match status" value="5"/>
</dbReference>
<evidence type="ECO:0000259" key="9">
    <source>
        <dbReference type="PROSITE" id="PS50110"/>
    </source>
</evidence>
<dbReference type="SUPFAM" id="SSF52172">
    <property type="entry name" value="CheY-like"/>
    <property type="match status" value="1"/>
</dbReference>
<dbReference type="Gene3D" id="3.40.50.2300">
    <property type="match status" value="1"/>
</dbReference>
<feature type="domain" description="Response regulatory" evidence="9">
    <location>
        <begin position="13"/>
        <end position="129"/>
    </location>
</feature>
<dbReference type="InterPro" id="IPR036097">
    <property type="entry name" value="HisK_dim/P_sf"/>
</dbReference>
<dbReference type="STRING" id="222984.GCA_000731985_01474"/>
<dbReference type="PANTHER" id="PTHR43711">
    <property type="entry name" value="TWO-COMPONENT HISTIDINE KINASE"/>
    <property type="match status" value="1"/>
</dbReference>
<dbReference type="InterPro" id="IPR050736">
    <property type="entry name" value="Sensor_HK_Regulatory"/>
</dbReference>
<dbReference type="CDD" id="cd00156">
    <property type="entry name" value="REC"/>
    <property type="match status" value="1"/>
</dbReference>
<dbReference type="PANTHER" id="PTHR43711:SF1">
    <property type="entry name" value="HISTIDINE KINASE 1"/>
    <property type="match status" value="1"/>
</dbReference>
<dbReference type="Gene3D" id="1.10.287.130">
    <property type="match status" value="1"/>
</dbReference>
<evidence type="ECO:0000256" key="5">
    <source>
        <dbReference type="ARBA" id="ARBA00023012"/>
    </source>
</evidence>
<dbReference type="Gene3D" id="3.30.450.40">
    <property type="match status" value="2"/>
</dbReference>
<dbReference type="PROSITE" id="PS50109">
    <property type="entry name" value="HIS_KIN"/>
    <property type="match status" value="1"/>
</dbReference>
<dbReference type="InterPro" id="IPR000014">
    <property type="entry name" value="PAS"/>
</dbReference>
<comment type="caution">
    <text evidence="6">Lacks conserved residue(s) required for the propagation of feature annotation.</text>
</comment>
<dbReference type="InterPro" id="IPR013767">
    <property type="entry name" value="PAS_fold"/>
</dbReference>
<dbReference type="InterPro" id="IPR001789">
    <property type="entry name" value="Sig_transdc_resp-reg_receiver"/>
</dbReference>
<dbReference type="EC" id="2.7.13.3" evidence="2"/>
<keyword evidence="7" id="KW-0175">Coiled coil</keyword>
<dbReference type="PROSITE" id="PS50113">
    <property type="entry name" value="PAC"/>
    <property type="match status" value="1"/>
</dbReference>
<dbReference type="Pfam" id="PF00512">
    <property type="entry name" value="HisKA"/>
    <property type="match status" value="1"/>
</dbReference>
<name>A0A482XZA9_9EURY</name>
<feature type="domain" description="Histidine kinase" evidence="8">
    <location>
        <begin position="1105"/>
        <end position="1299"/>
    </location>
</feature>
<evidence type="ECO:0000256" key="7">
    <source>
        <dbReference type="SAM" id="Coils"/>
    </source>
</evidence>
<dbReference type="SMART" id="SM00388">
    <property type="entry name" value="HisKA"/>
    <property type="match status" value="1"/>
</dbReference>
<feature type="domain" description="PAS" evidence="10">
    <location>
        <begin position="816"/>
        <end position="885"/>
    </location>
</feature>
<dbReference type="InterPro" id="IPR003018">
    <property type="entry name" value="GAF"/>
</dbReference>
<dbReference type="CDD" id="cd00075">
    <property type="entry name" value="HATPase"/>
    <property type="match status" value="1"/>
</dbReference>
<dbReference type="InterPro" id="IPR029016">
    <property type="entry name" value="GAF-like_dom_sf"/>
</dbReference>
<dbReference type="RefSeq" id="WP_130171143.1">
    <property type="nucleotide sequence ID" value="NZ_SHMR01000007.1"/>
</dbReference>
<protein>
    <recommendedName>
        <fullName evidence="2">histidine kinase</fullName>
        <ecNumber evidence="2">2.7.13.3</ecNumber>
    </recommendedName>
</protein>
<dbReference type="SUPFAM" id="SSF55785">
    <property type="entry name" value="PYP-like sensor domain (PAS domain)"/>
    <property type="match status" value="5"/>
</dbReference>
<evidence type="ECO:0000259" key="10">
    <source>
        <dbReference type="PROSITE" id="PS50112"/>
    </source>
</evidence>
<dbReference type="SMART" id="SM00065">
    <property type="entry name" value="GAF"/>
    <property type="match status" value="2"/>
</dbReference>
<evidence type="ECO:0000313" key="13">
    <source>
        <dbReference type="Proteomes" id="UP000292704"/>
    </source>
</evidence>
<dbReference type="Pfam" id="PF02518">
    <property type="entry name" value="HATPase_c"/>
    <property type="match status" value="1"/>
</dbReference>
<feature type="domain" description="PAS" evidence="10">
    <location>
        <begin position="587"/>
        <end position="631"/>
    </location>
</feature>
<dbReference type="InterPro" id="IPR003661">
    <property type="entry name" value="HisK_dim/P_dom"/>
</dbReference>
<dbReference type="InterPro" id="IPR013656">
    <property type="entry name" value="PAS_4"/>
</dbReference>
<dbReference type="InterPro" id="IPR013655">
    <property type="entry name" value="PAS_fold_3"/>
</dbReference>
<dbReference type="InterPro" id="IPR035965">
    <property type="entry name" value="PAS-like_dom_sf"/>
</dbReference>